<name>A0A7J9KZY7_GOSSC</name>
<gene>
    <name evidence="1" type="ORF">Goshw_030374</name>
</gene>
<comment type="caution">
    <text evidence="1">The sequence shown here is derived from an EMBL/GenBank/DDBJ whole genome shotgun (WGS) entry which is preliminary data.</text>
</comment>
<dbReference type="OrthoDB" id="1924068at2759"/>
<dbReference type="Proteomes" id="UP000593576">
    <property type="component" value="Unassembled WGS sequence"/>
</dbReference>
<dbReference type="EMBL" id="JABFAF010000003">
    <property type="protein sequence ID" value="MBA0851998.1"/>
    <property type="molecule type" value="Genomic_DNA"/>
</dbReference>
<dbReference type="AlphaFoldDB" id="A0A7J9KZY7"/>
<keyword evidence="2" id="KW-1185">Reference proteome</keyword>
<accession>A0A7J9KZY7</accession>
<evidence type="ECO:0000313" key="2">
    <source>
        <dbReference type="Proteomes" id="UP000593576"/>
    </source>
</evidence>
<evidence type="ECO:0008006" key="3">
    <source>
        <dbReference type="Google" id="ProtNLM"/>
    </source>
</evidence>
<reference evidence="1 2" key="1">
    <citation type="journal article" date="2019" name="Genome Biol. Evol.">
        <title>Insights into the evolution of the New World diploid cottons (Gossypium, subgenus Houzingenia) based on genome sequencing.</title>
        <authorList>
            <person name="Grover C.E."/>
            <person name="Arick M.A. 2nd"/>
            <person name="Thrash A."/>
            <person name="Conover J.L."/>
            <person name="Sanders W.S."/>
            <person name="Peterson D.G."/>
            <person name="Frelichowski J.E."/>
            <person name="Scheffler J.A."/>
            <person name="Scheffler B.E."/>
            <person name="Wendel J.F."/>
        </authorList>
    </citation>
    <scope>NUCLEOTIDE SEQUENCE [LARGE SCALE GENOMIC DNA]</scope>
    <source>
        <strain evidence="1">1</strain>
        <tissue evidence="1">Leaf</tissue>
    </source>
</reference>
<sequence>VNGAPWTFNNHLLVLHRLEIGEDPVKVPLIFVNFRVQVHELLMGLFSEAVVRQLGDFLSKFLEYDSKSMRHSDSFCQIKMSKGEESIELSWDLSLRAQSRIANVMSSVWLVEDVDGGFGSNIRGKRERGADRGYADMKHDVNETPIESVDGNKRPRKEIVFFIETKLNNRRMESVHRRCGFSSGFEVSTKGSRGGLSLAWRDDITVILKSYLVCHIDVDVQ</sequence>
<proteinExistence type="predicted"/>
<protein>
    <recommendedName>
        <fullName evidence="3">DUF4283 domain-containing protein</fullName>
    </recommendedName>
</protein>
<feature type="non-terminal residue" evidence="1">
    <location>
        <position position="221"/>
    </location>
</feature>
<evidence type="ECO:0000313" key="1">
    <source>
        <dbReference type="EMBL" id="MBA0851998.1"/>
    </source>
</evidence>
<organism evidence="1 2">
    <name type="scientific">Gossypium schwendimanii</name>
    <name type="common">Cotton</name>
    <dbReference type="NCBI Taxonomy" id="34291"/>
    <lineage>
        <taxon>Eukaryota</taxon>
        <taxon>Viridiplantae</taxon>
        <taxon>Streptophyta</taxon>
        <taxon>Embryophyta</taxon>
        <taxon>Tracheophyta</taxon>
        <taxon>Spermatophyta</taxon>
        <taxon>Magnoliopsida</taxon>
        <taxon>eudicotyledons</taxon>
        <taxon>Gunneridae</taxon>
        <taxon>Pentapetalae</taxon>
        <taxon>rosids</taxon>
        <taxon>malvids</taxon>
        <taxon>Malvales</taxon>
        <taxon>Malvaceae</taxon>
        <taxon>Malvoideae</taxon>
        <taxon>Gossypium</taxon>
    </lineage>
</organism>